<sequence length="635" mass="71898">MYDLLNPESLSENYVRQLRQTIDAYLPQHVFVGEVLQNALDAVREAPSGKHKIDVSIDFDSSEVSIRDDAQGFPNEPRLLFLGGGRKDGKKLAGQVGVGLKVVLFSSERFTIRSRTADGSFRFTVDNACDFDKAPDDRPTFAMPRLFEQDHSPLETLGTEVRYRFRGESKVLQNYFQEVQEEALPRGLRSDFVQTLTNAVQSGKFPNRFAALLACDLKRFSYLGMTGVPDSLKDTAVTVTVRCRDPFTVLGDELGELFDGETEFTFSSPVGYLEMTESTSWARPPKPALYGQNLGAGGVDLPKVQNGFNVTEYRTAAELELLLTNARGKLPEEIETFKRNLFPRVNFVRLTVARIPHFERYLPGGSQRVFSANGVVTRHSPDLTKGRNQQYVRCFDMVVDVDAELNYGKTHLKNMRLVGLLKSFVNEAYRSTIQNAASRFVGKTDPFEEEERSVSFWSRVDLLRPELSLRKVPQDENDVIALFFELTGMGKFPEFRWYGLSQRDRYDARAVIQRAGESAEILDSPTEAALRVVEFKIRAGSITQDFDREDKVPRDIHLLVAYEEGESRSPQFQFLDIDDSDTAMRAPERIFPHVKRVLKDTQTGYEVQVLLLRDCLEEFFPPPPPPTAPEDAVDD</sequence>
<keyword evidence="2" id="KW-1185">Reference proteome</keyword>
<evidence type="ECO:0000313" key="1">
    <source>
        <dbReference type="EMBL" id="MER6165052.1"/>
    </source>
</evidence>
<dbReference type="RefSeq" id="WP_352146917.1">
    <property type="nucleotide sequence ID" value="NZ_JBEOZY010000007.1"/>
</dbReference>
<dbReference type="EMBL" id="JBEOZY010000007">
    <property type="protein sequence ID" value="MER6165052.1"/>
    <property type="molecule type" value="Genomic_DNA"/>
</dbReference>
<organism evidence="1 2">
    <name type="scientific">Streptomyces violaceorubidus</name>
    <dbReference type="NCBI Taxonomy" id="284042"/>
    <lineage>
        <taxon>Bacteria</taxon>
        <taxon>Bacillati</taxon>
        <taxon>Actinomycetota</taxon>
        <taxon>Actinomycetes</taxon>
        <taxon>Kitasatosporales</taxon>
        <taxon>Streptomycetaceae</taxon>
        <taxon>Streptomyces</taxon>
    </lineage>
</organism>
<keyword evidence="1" id="KW-0067">ATP-binding</keyword>
<evidence type="ECO:0000313" key="2">
    <source>
        <dbReference type="Proteomes" id="UP001496720"/>
    </source>
</evidence>
<dbReference type="Proteomes" id="UP001496720">
    <property type="component" value="Unassembled WGS sequence"/>
</dbReference>
<dbReference type="Gene3D" id="3.30.565.10">
    <property type="entry name" value="Histidine kinase-like ATPase, C-terminal domain"/>
    <property type="match status" value="1"/>
</dbReference>
<protein>
    <submittedName>
        <fullName evidence="1">ATP-binding protein</fullName>
    </submittedName>
</protein>
<name>A0ABV1STL0_9ACTN</name>
<dbReference type="SUPFAM" id="SSF55874">
    <property type="entry name" value="ATPase domain of HSP90 chaperone/DNA topoisomerase II/histidine kinase"/>
    <property type="match status" value="1"/>
</dbReference>
<gene>
    <name evidence="1" type="ORF">ABT188_10825</name>
</gene>
<dbReference type="InterPro" id="IPR036890">
    <property type="entry name" value="HATPase_C_sf"/>
</dbReference>
<reference evidence="1 2" key="1">
    <citation type="submission" date="2024-06" db="EMBL/GenBank/DDBJ databases">
        <title>The Natural Products Discovery Center: Release of the First 8490 Sequenced Strains for Exploring Actinobacteria Biosynthetic Diversity.</title>
        <authorList>
            <person name="Kalkreuter E."/>
            <person name="Kautsar S.A."/>
            <person name="Yang D."/>
            <person name="Bader C.D."/>
            <person name="Teijaro C.N."/>
            <person name="Fluegel L."/>
            <person name="Davis C.M."/>
            <person name="Simpson J.R."/>
            <person name="Lauterbach L."/>
            <person name="Steele A.D."/>
            <person name="Gui C."/>
            <person name="Meng S."/>
            <person name="Li G."/>
            <person name="Viehrig K."/>
            <person name="Ye F."/>
            <person name="Su P."/>
            <person name="Kiefer A.F."/>
            <person name="Nichols A."/>
            <person name="Cepeda A.J."/>
            <person name="Yan W."/>
            <person name="Fan B."/>
            <person name="Jiang Y."/>
            <person name="Adhikari A."/>
            <person name="Zheng C.-J."/>
            <person name="Schuster L."/>
            <person name="Cowan T.M."/>
            <person name="Smanski M.J."/>
            <person name="Chevrette M.G."/>
            <person name="De Carvalho L.P.S."/>
            <person name="Shen B."/>
        </authorList>
    </citation>
    <scope>NUCLEOTIDE SEQUENCE [LARGE SCALE GENOMIC DNA]</scope>
    <source>
        <strain evidence="1 2">NPDC001615</strain>
    </source>
</reference>
<accession>A0ABV1STL0</accession>
<dbReference type="GO" id="GO:0005524">
    <property type="term" value="F:ATP binding"/>
    <property type="evidence" value="ECO:0007669"/>
    <property type="project" value="UniProtKB-KW"/>
</dbReference>
<keyword evidence="1" id="KW-0547">Nucleotide-binding</keyword>
<proteinExistence type="predicted"/>
<comment type="caution">
    <text evidence="1">The sequence shown here is derived from an EMBL/GenBank/DDBJ whole genome shotgun (WGS) entry which is preliminary data.</text>
</comment>